<feature type="compositionally biased region" description="Low complexity" evidence="1">
    <location>
        <begin position="35"/>
        <end position="48"/>
    </location>
</feature>
<organism evidence="3 4">
    <name type="scientific">Vallicoccus soli</name>
    <dbReference type="NCBI Taxonomy" id="2339232"/>
    <lineage>
        <taxon>Bacteria</taxon>
        <taxon>Bacillati</taxon>
        <taxon>Actinomycetota</taxon>
        <taxon>Actinomycetes</taxon>
        <taxon>Motilibacterales</taxon>
        <taxon>Vallicoccaceae</taxon>
        <taxon>Vallicoccus</taxon>
    </lineage>
</organism>
<evidence type="ECO:0000313" key="3">
    <source>
        <dbReference type="EMBL" id="RJK97007.1"/>
    </source>
</evidence>
<accession>A0A3A3Z846</accession>
<reference evidence="3 4" key="1">
    <citation type="submission" date="2018-09" db="EMBL/GenBank/DDBJ databases">
        <title>YIM 75000 draft genome.</title>
        <authorList>
            <person name="Tang S."/>
            <person name="Feng Y."/>
        </authorList>
    </citation>
    <scope>NUCLEOTIDE SEQUENCE [LARGE SCALE GENOMIC DNA]</scope>
    <source>
        <strain evidence="3 4">YIM 75000</strain>
    </source>
</reference>
<keyword evidence="4" id="KW-1185">Reference proteome</keyword>
<protein>
    <recommendedName>
        <fullName evidence="2">DUF5709 domain-containing protein</fullName>
    </recommendedName>
</protein>
<feature type="compositionally biased region" description="Gly residues" evidence="1">
    <location>
        <begin position="89"/>
        <end position="98"/>
    </location>
</feature>
<sequence>MTDPSFEDRPIEQGFPEVVDDDSPERDRYPEPEEGSLPGSYGYLGSDSKGTTVQEELEGETLDERLAAEEPEPYVDPLGSGEDDRVVEGGTGPGGGDPVGQLVAPDGDAEFDTEKDEVAYEEGSPGGGSPEEQAMHLEPEEG</sequence>
<dbReference type="RefSeq" id="WP_119949723.1">
    <property type="nucleotide sequence ID" value="NZ_QZEZ01000002.1"/>
</dbReference>
<feature type="domain" description="DUF5709" evidence="2">
    <location>
        <begin position="95"/>
        <end position="140"/>
    </location>
</feature>
<dbReference type="InterPro" id="IPR043763">
    <property type="entry name" value="DUF5709"/>
</dbReference>
<gene>
    <name evidence="3" type="ORF">D5H78_07175</name>
</gene>
<name>A0A3A3Z846_9ACTN</name>
<dbReference type="Pfam" id="PF18970">
    <property type="entry name" value="DUF5709"/>
    <property type="match status" value="1"/>
</dbReference>
<comment type="caution">
    <text evidence="3">The sequence shown here is derived from an EMBL/GenBank/DDBJ whole genome shotgun (WGS) entry which is preliminary data.</text>
</comment>
<dbReference type="OrthoDB" id="3212066at2"/>
<feature type="region of interest" description="Disordered" evidence="1">
    <location>
        <begin position="1"/>
        <end position="142"/>
    </location>
</feature>
<feature type="compositionally biased region" description="Basic and acidic residues" evidence="1">
    <location>
        <begin position="133"/>
        <end position="142"/>
    </location>
</feature>
<evidence type="ECO:0000313" key="4">
    <source>
        <dbReference type="Proteomes" id="UP000265614"/>
    </source>
</evidence>
<evidence type="ECO:0000259" key="2">
    <source>
        <dbReference type="Pfam" id="PF18970"/>
    </source>
</evidence>
<dbReference type="EMBL" id="QZEZ01000002">
    <property type="protein sequence ID" value="RJK97007.1"/>
    <property type="molecule type" value="Genomic_DNA"/>
</dbReference>
<proteinExistence type="predicted"/>
<evidence type="ECO:0000256" key="1">
    <source>
        <dbReference type="SAM" id="MobiDB-lite"/>
    </source>
</evidence>
<dbReference type="Proteomes" id="UP000265614">
    <property type="component" value="Unassembled WGS sequence"/>
</dbReference>
<feature type="compositionally biased region" description="Basic and acidic residues" evidence="1">
    <location>
        <begin position="1"/>
        <end position="11"/>
    </location>
</feature>
<dbReference type="AlphaFoldDB" id="A0A3A3Z846"/>